<proteinExistence type="predicted"/>
<dbReference type="STRING" id="1169540.A0A0G4F109"/>
<dbReference type="InterPro" id="IPR000305">
    <property type="entry name" value="GIY-YIG_endonuc"/>
</dbReference>
<name>A0A0G4F109_VITBC</name>
<dbReference type="PhylomeDB" id="A0A0G4F109"/>
<dbReference type="EMBL" id="CDMY01000360">
    <property type="protein sequence ID" value="CEM05557.1"/>
    <property type="molecule type" value="Genomic_DNA"/>
</dbReference>
<dbReference type="PROSITE" id="PS50164">
    <property type="entry name" value="GIY_YIG"/>
    <property type="match status" value="1"/>
</dbReference>
<dbReference type="InterPro" id="IPR035901">
    <property type="entry name" value="GIY-YIG_endonuc_sf"/>
</dbReference>
<dbReference type="VEuPathDB" id="CryptoDB:Vbra_8721"/>
<dbReference type="PANTHER" id="PTHR20208">
    <property type="entry name" value="STRUCTURE-SPECIFIC ENDONUCLEASE SUBUNIT SLX1"/>
    <property type="match status" value="1"/>
</dbReference>
<feature type="region of interest" description="Disordered" evidence="1">
    <location>
        <begin position="178"/>
        <end position="197"/>
    </location>
</feature>
<dbReference type="OrthoDB" id="24645at2759"/>
<dbReference type="AlphaFoldDB" id="A0A0G4F109"/>
<sequence length="251" mass="28318">MESSACRPTAGSFFGCYLINSVTRKQTTYVGFTCNPGRRIRQHNGEIKAGARKTRRWRPWKMIVCVWGFPNKIAALQFEWAWQRPAVSRLSRDAVADLSYCRVTKWGRQKRRTVVQNLEVVFRMLKCQPWARMPLQVHFLDAEAYETLLPRLQTATEIPTHIKIVHGGFDDLPVNLKGSQAKPTAKQPVGRPPKVPRAKKAAAAAAAKADDTSMDARVGGEVETSANGRVTTHMNVFFLHVVWSLEMDLDI</sequence>
<dbReference type="SUPFAM" id="SSF82771">
    <property type="entry name" value="GIY-YIG endonuclease"/>
    <property type="match status" value="1"/>
</dbReference>
<evidence type="ECO:0000313" key="4">
    <source>
        <dbReference type="Proteomes" id="UP000041254"/>
    </source>
</evidence>
<dbReference type="CDD" id="cd10455">
    <property type="entry name" value="GIY-YIG_SLX1"/>
    <property type="match status" value="1"/>
</dbReference>
<evidence type="ECO:0000313" key="3">
    <source>
        <dbReference type="EMBL" id="CEM05557.1"/>
    </source>
</evidence>
<dbReference type="InParanoid" id="A0A0G4F109"/>
<dbReference type="InterPro" id="IPR050381">
    <property type="entry name" value="SLX1_endonuclease"/>
</dbReference>
<evidence type="ECO:0000256" key="1">
    <source>
        <dbReference type="SAM" id="MobiDB-lite"/>
    </source>
</evidence>
<evidence type="ECO:0000259" key="2">
    <source>
        <dbReference type="PROSITE" id="PS50164"/>
    </source>
</evidence>
<organism evidence="3 4">
    <name type="scientific">Vitrella brassicaformis (strain CCMP3155)</name>
    <dbReference type="NCBI Taxonomy" id="1169540"/>
    <lineage>
        <taxon>Eukaryota</taxon>
        <taxon>Sar</taxon>
        <taxon>Alveolata</taxon>
        <taxon>Colpodellida</taxon>
        <taxon>Vitrellaceae</taxon>
        <taxon>Vitrella</taxon>
    </lineage>
</organism>
<protein>
    <recommendedName>
        <fullName evidence="2">GIY-YIG domain-containing protein</fullName>
    </recommendedName>
</protein>
<reference evidence="3 4" key="1">
    <citation type="submission" date="2014-11" db="EMBL/GenBank/DDBJ databases">
        <authorList>
            <person name="Zhu J."/>
            <person name="Qi W."/>
            <person name="Song R."/>
        </authorList>
    </citation>
    <scope>NUCLEOTIDE SEQUENCE [LARGE SCALE GENOMIC DNA]</scope>
</reference>
<feature type="domain" description="GIY-YIG" evidence="2">
    <location>
        <begin position="12"/>
        <end position="92"/>
    </location>
</feature>
<keyword evidence="4" id="KW-1185">Reference proteome</keyword>
<dbReference type="Gene3D" id="3.40.1440.10">
    <property type="entry name" value="GIY-YIG endonuclease"/>
    <property type="match status" value="1"/>
</dbReference>
<accession>A0A0G4F109</accession>
<dbReference type="Pfam" id="PF01541">
    <property type="entry name" value="GIY-YIG"/>
    <property type="match status" value="1"/>
</dbReference>
<dbReference type="Proteomes" id="UP000041254">
    <property type="component" value="Unassembled WGS sequence"/>
</dbReference>
<gene>
    <name evidence="3" type="ORF">Vbra_8721</name>
</gene>